<evidence type="ECO:0000256" key="7">
    <source>
        <dbReference type="ARBA" id="ARBA00032596"/>
    </source>
</evidence>
<dbReference type="SUPFAM" id="SSF82171">
    <property type="entry name" value="DPP6 N-terminal domain-like"/>
    <property type="match status" value="1"/>
</dbReference>
<evidence type="ECO:0000259" key="10">
    <source>
        <dbReference type="Pfam" id="PF02897"/>
    </source>
</evidence>
<comment type="similarity">
    <text evidence="1">Belongs to the peptidase S9A family.</text>
</comment>
<comment type="function">
    <text evidence="8">This enzyme catalyzes the hydrolysis of the N-terminal peptide bond of an N-acetylated peptide to generate an N-acetylated amino acid and a peptide with a free N-terminus. It preferentially cleaves off Ac-Ala, Ac-Met and Ac-Ser. Also, involved in the degradation of oxidized and glycated proteins.</text>
</comment>
<dbReference type="SUPFAM" id="SSF53474">
    <property type="entry name" value="alpha/beta-Hydrolases"/>
    <property type="match status" value="1"/>
</dbReference>
<reference evidence="11" key="1">
    <citation type="submission" date="2018-05" db="EMBL/GenBank/DDBJ databases">
        <authorList>
            <person name="Lanie J.A."/>
            <person name="Ng W.-L."/>
            <person name="Kazmierczak K.M."/>
            <person name="Andrzejewski T.M."/>
            <person name="Davidsen T.M."/>
            <person name="Wayne K.J."/>
            <person name="Tettelin H."/>
            <person name="Glass J.I."/>
            <person name="Rusch D."/>
            <person name="Podicherti R."/>
            <person name="Tsui H.-C.T."/>
            <person name="Winkler M.E."/>
        </authorList>
    </citation>
    <scope>NUCLEOTIDE SEQUENCE</scope>
</reference>
<dbReference type="EMBL" id="UINC01018934">
    <property type="protein sequence ID" value="SVA79888.1"/>
    <property type="molecule type" value="Genomic_DNA"/>
</dbReference>
<evidence type="ECO:0000256" key="4">
    <source>
        <dbReference type="ARBA" id="ARBA00022825"/>
    </source>
</evidence>
<dbReference type="InterPro" id="IPR011042">
    <property type="entry name" value="6-blade_b-propeller_TolB-like"/>
</dbReference>
<dbReference type="Gene3D" id="2.120.10.30">
    <property type="entry name" value="TolB, C-terminal domain"/>
    <property type="match status" value="2"/>
</dbReference>
<feature type="domain" description="Peptidase S9A N-terminal" evidence="10">
    <location>
        <begin position="119"/>
        <end position="358"/>
    </location>
</feature>
<proteinExistence type="inferred from homology"/>
<dbReference type="Pfam" id="PF02897">
    <property type="entry name" value="Peptidase_S9_N"/>
    <property type="match status" value="1"/>
</dbReference>
<dbReference type="AlphaFoldDB" id="A0A381YS64"/>
<dbReference type="PANTHER" id="PTHR42776:SF27">
    <property type="entry name" value="DIPEPTIDYL PEPTIDASE FAMILY MEMBER 6"/>
    <property type="match status" value="1"/>
</dbReference>
<evidence type="ECO:0000256" key="5">
    <source>
        <dbReference type="ARBA" id="ARBA00022990"/>
    </source>
</evidence>
<dbReference type="Pfam" id="PF00326">
    <property type="entry name" value="Peptidase_S9"/>
    <property type="match status" value="1"/>
</dbReference>
<dbReference type="Gene3D" id="3.40.50.1820">
    <property type="entry name" value="alpha/beta hydrolase"/>
    <property type="match status" value="1"/>
</dbReference>
<dbReference type="GO" id="GO:0004252">
    <property type="term" value="F:serine-type endopeptidase activity"/>
    <property type="evidence" value="ECO:0007669"/>
    <property type="project" value="InterPro"/>
</dbReference>
<dbReference type="InterPro" id="IPR023302">
    <property type="entry name" value="Pept_S9A_N"/>
</dbReference>
<evidence type="ECO:0000256" key="1">
    <source>
        <dbReference type="ARBA" id="ARBA00005228"/>
    </source>
</evidence>
<dbReference type="InterPro" id="IPR002470">
    <property type="entry name" value="Peptidase_S9A"/>
</dbReference>
<sequence length="662" mass="74412">MNNFISFGTFHNIVLSVVPSSVNWIMGVSYTYVCEKYLGKNLLQLAGILFLAAGCQKAPHAEYTIEQFMKTSSVRGSSFSSNESEILFSSDSTGIYNAYTKPIGGGKSTALTQNTENSVFTISFFPNDKRILYRGDQGGNELWHIYLRQTDGTVTDLTPGEKERALFGGWALDEKSFFYISNKRDERYMDVYEMNIESLRPKLLYRNDDALNYGGVSGDKHYIAFSKTYTRDNSDIYLYNLKSRSLKLITDHTGDISYSPAEFSIDSKSLYYFTDEGSEFRYLMQYNIEKDEHKLFRKEEWDISYIYFSHTGKYQVIGINQDAQTVIKVTDTSNDDEVELPQLPTGAVSSVRISKSETLMSFYHGSAKSTSDLYTYKIGNPHYSRLTKTMNPEVNPAHLADAEVIRYKSFDGMEIPAVYYKPPHANKNEKVPGLIWVHGGPGGQSRVGYRALIQYLANHGYAVLAVNNRGSSGYGKTFQTLDDQAHGKGDLDDCVAAKDFLISTGVVDENKIGIIGGSYGGYMVMAALAFRPEAFKAGVNIFGVTNWVRTLKSIPPWWEASRLSLYKELGDPQTQEEYLYSISPLFHADKITKPVIVLQGANDPRVLQVESDEMVASVRANGVTAEYLIFDDEGHGFRKKNNQIEGHEAVLKFLDNYLKKGP</sequence>
<evidence type="ECO:0000256" key="6">
    <source>
        <dbReference type="ARBA" id="ARBA00032284"/>
    </source>
</evidence>
<evidence type="ECO:0000259" key="9">
    <source>
        <dbReference type="Pfam" id="PF00326"/>
    </source>
</evidence>
<dbReference type="PRINTS" id="PR00862">
    <property type="entry name" value="PROLIGOPTASE"/>
</dbReference>
<accession>A0A381YS64</accession>
<dbReference type="GO" id="GO:0006508">
    <property type="term" value="P:proteolysis"/>
    <property type="evidence" value="ECO:0007669"/>
    <property type="project" value="UniProtKB-KW"/>
</dbReference>
<evidence type="ECO:0000256" key="3">
    <source>
        <dbReference type="ARBA" id="ARBA00022801"/>
    </source>
</evidence>
<dbReference type="PANTHER" id="PTHR42776">
    <property type="entry name" value="SERINE PEPTIDASE S9 FAMILY MEMBER"/>
    <property type="match status" value="1"/>
</dbReference>
<dbReference type="InterPro" id="IPR001375">
    <property type="entry name" value="Peptidase_S9_cat"/>
</dbReference>
<protein>
    <recommendedName>
        <fullName evidence="7">Acyl-peptide hydrolase</fullName>
    </recommendedName>
    <alternativeName>
        <fullName evidence="6">Acylaminoacyl-peptidase</fullName>
    </alternativeName>
</protein>
<dbReference type="InterPro" id="IPR029058">
    <property type="entry name" value="AB_hydrolase_fold"/>
</dbReference>
<evidence type="ECO:0000256" key="8">
    <source>
        <dbReference type="ARBA" id="ARBA00045885"/>
    </source>
</evidence>
<keyword evidence="4" id="KW-0720">Serine protease</keyword>
<keyword evidence="2" id="KW-0645">Protease</keyword>
<evidence type="ECO:0000313" key="11">
    <source>
        <dbReference type="EMBL" id="SVA79888.1"/>
    </source>
</evidence>
<evidence type="ECO:0000256" key="2">
    <source>
        <dbReference type="ARBA" id="ARBA00022670"/>
    </source>
</evidence>
<keyword evidence="5" id="KW-0007">Acetylation</keyword>
<name>A0A381YS64_9ZZZZ</name>
<feature type="domain" description="Peptidase S9 prolyl oligopeptidase catalytic" evidence="9">
    <location>
        <begin position="451"/>
        <end position="660"/>
    </location>
</feature>
<dbReference type="PROSITE" id="PS00708">
    <property type="entry name" value="PRO_ENDOPEP_SER"/>
    <property type="match status" value="1"/>
</dbReference>
<dbReference type="InterPro" id="IPR002471">
    <property type="entry name" value="Pept_S9_AS"/>
</dbReference>
<keyword evidence="3" id="KW-0378">Hydrolase</keyword>
<gene>
    <name evidence="11" type="ORF">METZ01_LOCUS132742</name>
</gene>
<organism evidence="11">
    <name type="scientific">marine metagenome</name>
    <dbReference type="NCBI Taxonomy" id="408172"/>
    <lineage>
        <taxon>unclassified sequences</taxon>
        <taxon>metagenomes</taxon>
        <taxon>ecological metagenomes</taxon>
    </lineage>
</organism>